<dbReference type="Proteomes" id="UP000789901">
    <property type="component" value="Unassembled WGS sequence"/>
</dbReference>
<protein>
    <submittedName>
        <fullName evidence="1">17563_t:CDS:1</fullName>
    </submittedName>
</protein>
<accession>A0ABN7VHG5</accession>
<organism evidence="1 2">
    <name type="scientific">Gigaspora margarita</name>
    <dbReference type="NCBI Taxonomy" id="4874"/>
    <lineage>
        <taxon>Eukaryota</taxon>
        <taxon>Fungi</taxon>
        <taxon>Fungi incertae sedis</taxon>
        <taxon>Mucoromycota</taxon>
        <taxon>Glomeromycotina</taxon>
        <taxon>Glomeromycetes</taxon>
        <taxon>Diversisporales</taxon>
        <taxon>Gigasporaceae</taxon>
        <taxon>Gigaspora</taxon>
    </lineage>
</organism>
<feature type="non-terminal residue" evidence="1">
    <location>
        <position position="191"/>
    </location>
</feature>
<evidence type="ECO:0000313" key="2">
    <source>
        <dbReference type="Proteomes" id="UP000789901"/>
    </source>
</evidence>
<proteinExistence type="predicted"/>
<keyword evidence="2" id="KW-1185">Reference proteome</keyword>
<dbReference type="EMBL" id="CAJVQB010015122">
    <property type="protein sequence ID" value="CAG8772648.1"/>
    <property type="molecule type" value="Genomic_DNA"/>
</dbReference>
<comment type="caution">
    <text evidence="1">The sequence shown here is derived from an EMBL/GenBank/DDBJ whole genome shotgun (WGS) entry which is preliminary data.</text>
</comment>
<reference evidence="1 2" key="1">
    <citation type="submission" date="2021-06" db="EMBL/GenBank/DDBJ databases">
        <authorList>
            <person name="Kallberg Y."/>
            <person name="Tangrot J."/>
            <person name="Rosling A."/>
        </authorList>
    </citation>
    <scope>NUCLEOTIDE SEQUENCE [LARGE SCALE GENOMIC DNA]</scope>
    <source>
        <strain evidence="1 2">120-4 pot B 10/14</strain>
    </source>
</reference>
<gene>
    <name evidence="1" type="ORF">GMARGA_LOCUS18705</name>
</gene>
<sequence length="191" mass="22656">MHFIIIRDFNTILNEELDRSNPKESKSFKPDPLHTWLQKQSFTNTYYTLSPLERSAYAEIIDMSMTTESDHDIITTYLNLSHLTTNSGIAIIKKKTVKRTVFLYEEQIMHRNEQDHLDEIWGIIEKVIIEAANKSLLKKKISRWMRFIRDRLGLSIEETNKLEFNLTIEKINTNLQLKIQQAEDIWMENIL</sequence>
<name>A0ABN7VHG5_GIGMA</name>
<evidence type="ECO:0000313" key="1">
    <source>
        <dbReference type="EMBL" id="CAG8772648.1"/>
    </source>
</evidence>